<keyword evidence="2" id="KW-0472">Membrane</keyword>
<name>A0AAD1XZ72_EUPCR</name>
<dbReference type="GO" id="GO:0007131">
    <property type="term" value="P:reciprocal meiotic recombination"/>
    <property type="evidence" value="ECO:0007669"/>
    <property type="project" value="TreeGrafter"/>
</dbReference>
<feature type="region of interest" description="Disordered" evidence="1">
    <location>
        <begin position="393"/>
        <end position="413"/>
    </location>
</feature>
<keyword evidence="2" id="KW-1133">Transmembrane helix</keyword>
<dbReference type="AlphaFoldDB" id="A0AAD1XZ72"/>
<comment type="caution">
    <text evidence="3">The sequence shown here is derived from an EMBL/GenBank/DDBJ whole genome shotgun (WGS) entry which is preliminary data.</text>
</comment>
<reference evidence="3" key="1">
    <citation type="submission" date="2023-07" db="EMBL/GenBank/DDBJ databases">
        <authorList>
            <consortium name="AG Swart"/>
            <person name="Singh M."/>
            <person name="Singh A."/>
            <person name="Seah K."/>
            <person name="Emmerich C."/>
        </authorList>
    </citation>
    <scope>NUCLEOTIDE SEQUENCE</scope>
    <source>
        <strain evidence="3">DP1</strain>
    </source>
</reference>
<dbReference type="EMBL" id="CAMPGE010024501">
    <property type="protein sequence ID" value="CAI2382333.1"/>
    <property type="molecule type" value="Genomic_DNA"/>
</dbReference>
<keyword evidence="4" id="KW-1185">Reference proteome</keyword>
<feature type="transmembrane region" description="Helical" evidence="2">
    <location>
        <begin position="334"/>
        <end position="359"/>
    </location>
</feature>
<dbReference type="Proteomes" id="UP001295684">
    <property type="component" value="Unassembled WGS sequence"/>
</dbReference>
<accession>A0AAD1XZ72</accession>
<sequence length="645" mass="74390">MGKGFVASVLGQTANAFTGQIKSFDMYPKTISFTFNGEEEFKTLIGGTVSLVIKVVIIMYSYLMLRIMIDRKDTQKSVNTIVTDILNDNNPVFINVSDFQFAVQISVEGDSEFDIRNNEYAAIELFQWTKNTTTGELQSTEIKMEECGDSLFKYHNQTEVKFLDIDGYLCPSTRDFYVQGNSLSEEFLFIEMNVGKCRRDSPPCPDDLDEFMSKLRIKIPFVNTYFDFDDYNDPVKTYIDGRFDHGIMNGFMVAHDVFLQKNDAELQDNYFAYQPGGNEKEFVGVDRVDQKLAIQDESTDNIVYKIQFVKDAASKSYERSVFSFMEVTGNIGGLFEILSIAGGFIVGAFSGRMFLFSILSKLYQVDSPAKNTFNLGDENLNVESFEEIQHKEEQRGFEGSNQAESRHHISNKAHRRMKKRVRYDWKLSDFVFNLFSSLKCLCFCCCRMKNKLHIKLRHKLYERGEEKFIKEFDAVTFARNARNMNTLINSMMDEKERMMVIYQKSNVIPLNSDTKSSESEDPYDEVPKMFSLHKKKILHQHMVNKFMSEYSLETWSGRDFRLLNGVYSKHKLKENLLHKLCRNGKGDESFQKLGKSKHVIINACDVEPESNYQLQSLEESKRAVSESTSKAMGPVPYLKTIKTEI</sequence>
<organism evidence="3 4">
    <name type="scientific">Euplotes crassus</name>
    <dbReference type="NCBI Taxonomy" id="5936"/>
    <lineage>
        <taxon>Eukaryota</taxon>
        <taxon>Sar</taxon>
        <taxon>Alveolata</taxon>
        <taxon>Ciliophora</taxon>
        <taxon>Intramacronucleata</taxon>
        <taxon>Spirotrichea</taxon>
        <taxon>Hypotrichia</taxon>
        <taxon>Euplotida</taxon>
        <taxon>Euplotidae</taxon>
        <taxon>Moneuplotes</taxon>
    </lineage>
</organism>
<proteinExistence type="predicted"/>
<evidence type="ECO:0000313" key="3">
    <source>
        <dbReference type="EMBL" id="CAI2382333.1"/>
    </source>
</evidence>
<evidence type="ECO:0000256" key="2">
    <source>
        <dbReference type="SAM" id="Phobius"/>
    </source>
</evidence>
<feature type="transmembrane region" description="Helical" evidence="2">
    <location>
        <begin position="44"/>
        <end position="65"/>
    </location>
</feature>
<dbReference type="PANTHER" id="PTHR31398:SF0">
    <property type="entry name" value="MEIOTIC NUCLEAR DIVISION PROTEIN 1 HOMOLOG"/>
    <property type="match status" value="1"/>
</dbReference>
<protein>
    <submittedName>
        <fullName evidence="3">Uncharacterized protein</fullName>
    </submittedName>
</protein>
<evidence type="ECO:0000256" key="1">
    <source>
        <dbReference type="SAM" id="MobiDB-lite"/>
    </source>
</evidence>
<dbReference type="PANTHER" id="PTHR31398">
    <property type="entry name" value="MEIOTIC NUCLEAR DIVISION PROTEIN 1 HOMOLOG"/>
    <property type="match status" value="1"/>
</dbReference>
<evidence type="ECO:0000313" key="4">
    <source>
        <dbReference type="Proteomes" id="UP001295684"/>
    </source>
</evidence>
<keyword evidence="2" id="KW-0812">Transmembrane</keyword>
<gene>
    <name evidence="3" type="ORF">ECRASSUSDP1_LOCUS23804</name>
</gene>
<dbReference type="GO" id="GO:0005634">
    <property type="term" value="C:nucleus"/>
    <property type="evidence" value="ECO:0007669"/>
    <property type="project" value="TreeGrafter"/>
</dbReference>